<organism evidence="1 2">
    <name type="scientific">Vagococcus luciliae</name>
    <dbReference type="NCBI Taxonomy" id="2920380"/>
    <lineage>
        <taxon>Bacteria</taxon>
        <taxon>Bacillati</taxon>
        <taxon>Bacillota</taxon>
        <taxon>Bacilli</taxon>
        <taxon>Lactobacillales</taxon>
        <taxon>Enterococcaceae</taxon>
        <taxon>Vagococcus</taxon>
    </lineage>
</organism>
<gene>
    <name evidence="1" type="ORF">G314FT_10630</name>
</gene>
<reference evidence="1" key="1">
    <citation type="submission" date="2022-08" db="EMBL/GenBank/DDBJ databases">
        <title>Genome sequence of Vagococcus luciliae DSM 112651.</title>
        <authorList>
            <person name="Juan G."/>
            <person name="Anja P."/>
            <person name="Rolf D."/>
            <person name="Kampfer P."/>
            <person name="Vilcinskas A."/>
        </authorList>
    </citation>
    <scope>NUCLEOTIDE SEQUENCE</scope>
    <source>
        <strain evidence="1">G314FT</strain>
    </source>
</reference>
<protein>
    <submittedName>
        <fullName evidence="1">Uncharacterized protein</fullName>
    </submittedName>
</protein>
<dbReference type="EMBL" id="CP102451">
    <property type="protein sequence ID" value="UUV98905.1"/>
    <property type="molecule type" value="Genomic_DNA"/>
</dbReference>
<evidence type="ECO:0000313" key="1">
    <source>
        <dbReference type="EMBL" id="UUV98905.1"/>
    </source>
</evidence>
<reference evidence="1" key="2">
    <citation type="submission" date="2022-08" db="EMBL/GenBank/DDBJ databases">
        <authorList>
            <person name="Poehlein A."/>
            <person name="Guzman J."/>
            <person name="Daniel R."/>
            <person name="Vilcinskas A."/>
        </authorList>
    </citation>
    <scope>NUCLEOTIDE SEQUENCE</scope>
    <source>
        <strain evidence="1">G314FT</strain>
    </source>
</reference>
<dbReference type="Proteomes" id="UP001058273">
    <property type="component" value="Chromosome"/>
</dbReference>
<evidence type="ECO:0000313" key="2">
    <source>
        <dbReference type="Proteomes" id="UP001058273"/>
    </source>
</evidence>
<name>A0ABY5NZ48_9ENTE</name>
<sequence>MMSYDDKNEHDIEANPTYPIEVVYDLTVKNDNKLILGEGDIAKLVMVLVDYQYKKLKK</sequence>
<proteinExistence type="predicted"/>
<keyword evidence="2" id="KW-1185">Reference proteome</keyword>
<accession>A0ABY5NZ48</accession>